<keyword evidence="4 6" id="KW-0862">Zinc</keyword>
<organism evidence="8 9">
    <name type="scientific">Chaetoceros tenuissimus</name>
    <dbReference type="NCBI Taxonomy" id="426638"/>
    <lineage>
        <taxon>Eukaryota</taxon>
        <taxon>Sar</taxon>
        <taxon>Stramenopiles</taxon>
        <taxon>Ochrophyta</taxon>
        <taxon>Bacillariophyta</taxon>
        <taxon>Coscinodiscophyceae</taxon>
        <taxon>Chaetocerotophycidae</taxon>
        <taxon>Chaetocerotales</taxon>
        <taxon>Chaetocerotaceae</taxon>
        <taxon>Chaetoceros</taxon>
    </lineage>
</organism>
<accession>A0AAD3CZP4</accession>
<dbReference type="GO" id="GO:0004222">
    <property type="term" value="F:metalloendopeptidase activity"/>
    <property type="evidence" value="ECO:0007669"/>
    <property type="project" value="InterPro"/>
</dbReference>
<name>A0AAD3CZP4_9STRA</name>
<dbReference type="PANTHER" id="PTHR22726:SF1">
    <property type="entry name" value="METALLOENDOPEPTIDASE OMA1, MITOCHONDRIAL"/>
    <property type="match status" value="1"/>
</dbReference>
<evidence type="ECO:0000259" key="7">
    <source>
        <dbReference type="Pfam" id="PF01435"/>
    </source>
</evidence>
<dbReference type="Gene3D" id="3.30.2010.10">
    <property type="entry name" value="Metalloproteases ('zincins'), catalytic domain"/>
    <property type="match status" value="1"/>
</dbReference>
<dbReference type="PANTHER" id="PTHR22726">
    <property type="entry name" value="METALLOENDOPEPTIDASE OMA1"/>
    <property type="match status" value="1"/>
</dbReference>
<gene>
    <name evidence="8" type="ORF">CTEN210_10446</name>
</gene>
<reference evidence="8 9" key="1">
    <citation type="journal article" date="2021" name="Sci. Rep.">
        <title>The genome of the diatom Chaetoceros tenuissimus carries an ancient integrated fragment of an extant virus.</title>
        <authorList>
            <person name="Hongo Y."/>
            <person name="Kimura K."/>
            <person name="Takaki Y."/>
            <person name="Yoshida Y."/>
            <person name="Baba S."/>
            <person name="Kobayashi G."/>
            <person name="Nagasaki K."/>
            <person name="Hano T."/>
            <person name="Tomaru Y."/>
        </authorList>
    </citation>
    <scope>NUCLEOTIDE SEQUENCE [LARGE SCALE GENOMIC DNA]</scope>
    <source>
        <strain evidence="8 9">NIES-3715</strain>
    </source>
</reference>
<dbReference type="Proteomes" id="UP001054902">
    <property type="component" value="Unassembled WGS sequence"/>
</dbReference>
<evidence type="ECO:0000256" key="2">
    <source>
        <dbReference type="ARBA" id="ARBA00022723"/>
    </source>
</evidence>
<feature type="domain" description="Peptidase M48" evidence="7">
    <location>
        <begin position="215"/>
        <end position="399"/>
    </location>
</feature>
<evidence type="ECO:0000313" key="9">
    <source>
        <dbReference type="Proteomes" id="UP001054902"/>
    </source>
</evidence>
<keyword evidence="2" id="KW-0479">Metal-binding</keyword>
<keyword evidence="9" id="KW-1185">Reference proteome</keyword>
<evidence type="ECO:0000256" key="4">
    <source>
        <dbReference type="ARBA" id="ARBA00022833"/>
    </source>
</evidence>
<evidence type="ECO:0000256" key="1">
    <source>
        <dbReference type="ARBA" id="ARBA00022670"/>
    </source>
</evidence>
<dbReference type="CDD" id="cd07331">
    <property type="entry name" value="M48C_Oma1_like"/>
    <property type="match status" value="1"/>
</dbReference>
<evidence type="ECO:0000256" key="6">
    <source>
        <dbReference type="RuleBase" id="RU003983"/>
    </source>
</evidence>
<dbReference type="InterPro" id="IPR001915">
    <property type="entry name" value="Peptidase_M48"/>
</dbReference>
<comment type="cofactor">
    <cofactor evidence="6">
        <name>Zn(2+)</name>
        <dbReference type="ChEBI" id="CHEBI:29105"/>
    </cofactor>
    <text evidence="6">Binds 1 zinc ion per subunit.</text>
</comment>
<dbReference type="Pfam" id="PF01435">
    <property type="entry name" value="Peptidase_M48"/>
    <property type="match status" value="1"/>
</dbReference>
<comment type="caution">
    <text evidence="8">The sequence shown here is derived from an EMBL/GenBank/DDBJ whole genome shotgun (WGS) entry which is preliminary data.</text>
</comment>
<dbReference type="GO" id="GO:0051603">
    <property type="term" value="P:proteolysis involved in protein catabolic process"/>
    <property type="evidence" value="ECO:0007669"/>
    <property type="project" value="TreeGrafter"/>
</dbReference>
<dbReference type="AlphaFoldDB" id="A0AAD3CZP4"/>
<proteinExistence type="inferred from homology"/>
<keyword evidence="1 6" id="KW-0645">Protease</keyword>
<evidence type="ECO:0000256" key="5">
    <source>
        <dbReference type="ARBA" id="ARBA00023049"/>
    </source>
</evidence>
<protein>
    <recommendedName>
        <fullName evidence="7">Peptidase M48 domain-containing protein</fullName>
    </recommendedName>
</protein>
<dbReference type="EMBL" id="BLLK01000047">
    <property type="protein sequence ID" value="GFH53970.1"/>
    <property type="molecule type" value="Genomic_DNA"/>
</dbReference>
<keyword evidence="5 6" id="KW-0482">Metalloprotease</keyword>
<sequence>MLSSIHILRPCAHSLRPSAILGRTRRSSFHSVALRQTGIARNKHFNFHQITRRSIRTHHQNEETQQKKRIIFWIGKGLKIIRIPFIVMSVFGLGYNSGISEYARNPEKKKLMLLQQVVKSYGCDDMANVIIAREGQYIVNSSFKSAYAEDTSRDAQLKKITVVGQRIVNSAKEYVNERLLEISNYHLEQGMTPEEVEEQEDFIKWYEAKERMGYHQSGFPETKWHFILVESEIPNACVTELLPCTIFVTTKLLNTFTTNDDELGLILGHEVSHLIHGHGSEKLDTEAFLKTMEVLLLSLDPTEGILSVGVVAMISFLHSLLSASYSRHHELEADETGMKIAARACYDTRRAPLTFKKMHEHHLEKNGDIYESTDTDRRNLSDFLSTHPPSLHRFENMTEVSEEENPEKYSDTHCSQVRNKFLQSIGLEKMQRRTEE</sequence>
<comment type="similarity">
    <text evidence="6">Belongs to the peptidase M48 family.</text>
</comment>
<dbReference type="InterPro" id="IPR051156">
    <property type="entry name" value="Mito/Outer_Membr_Metalloprot"/>
</dbReference>
<evidence type="ECO:0000256" key="3">
    <source>
        <dbReference type="ARBA" id="ARBA00022801"/>
    </source>
</evidence>
<dbReference type="GO" id="GO:0016020">
    <property type="term" value="C:membrane"/>
    <property type="evidence" value="ECO:0007669"/>
    <property type="project" value="TreeGrafter"/>
</dbReference>
<keyword evidence="3 6" id="KW-0378">Hydrolase</keyword>
<dbReference type="GO" id="GO:0046872">
    <property type="term" value="F:metal ion binding"/>
    <property type="evidence" value="ECO:0007669"/>
    <property type="project" value="UniProtKB-KW"/>
</dbReference>
<evidence type="ECO:0000313" key="8">
    <source>
        <dbReference type="EMBL" id="GFH53970.1"/>
    </source>
</evidence>